<dbReference type="NCBIfam" id="TIGR00781">
    <property type="entry name" value="ccoO"/>
    <property type="match status" value="1"/>
</dbReference>
<evidence type="ECO:0000256" key="14">
    <source>
        <dbReference type="ARBA" id="ARBA00023004"/>
    </source>
</evidence>
<evidence type="ECO:0000256" key="15">
    <source>
        <dbReference type="ARBA" id="ARBA00023008"/>
    </source>
</evidence>
<dbReference type="RefSeq" id="WP_196992179.1">
    <property type="nucleotide sequence ID" value="NZ_JADWYR010000002.1"/>
</dbReference>
<feature type="transmembrane region" description="Helical" evidence="20">
    <location>
        <begin position="357"/>
        <end position="381"/>
    </location>
</feature>
<feature type="transmembrane region" description="Helical" evidence="20">
    <location>
        <begin position="172"/>
        <end position="192"/>
    </location>
</feature>
<dbReference type="InterPro" id="IPR023616">
    <property type="entry name" value="Cyt_c_oxase-like_su1_dom"/>
</dbReference>
<evidence type="ECO:0000259" key="21">
    <source>
        <dbReference type="PROSITE" id="PS50855"/>
    </source>
</evidence>
<evidence type="ECO:0000256" key="13">
    <source>
        <dbReference type="ARBA" id="ARBA00022989"/>
    </source>
</evidence>
<feature type="domain" description="Cytochrome c" evidence="22">
    <location>
        <begin position="549"/>
        <end position="712"/>
    </location>
</feature>
<organism evidence="23 24">
    <name type="scientific">Panacibacter microcysteis</name>
    <dbReference type="NCBI Taxonomy" id="2793269"/>
    <lineage>
        <taxon>Bacteria</taxon>
        <taxon>Pseudomonadati</taxon>
        <taxon>Bacteroidota</taxon>
        <taxon>Chitinophagia</taxon>
        <taxon>Chitinophagales</taxon>
        <taxon>Chitinophagaceae</taxon>
        <taxon>Panacibacter</taxon>
    </lineage>
</organism>
<name>A0A931GZB1_9BACT</name>
<feature type="transmembrane region" description="Helical" evidence="20">
    <location>
        <begin position="252"/>
        <end position="269"/>
    </location>
</feature>
<dbReference type="Pfam" id="PF02433">
    <property type="entry name" value="FixO"/>
    <property type="match status" value="1"/>
</dbReference>
<dbReference type="GO" id="GO:0015990">
    <property type="term" value="P:electron transport coupled proton transport"/>
    <property type="evidence" value="ECO:0007669"/>
    <property type="project" value="TreeGrafter"/>
</dbReference>
<feature type="transmembrane region" description="Helical" evidence="20">
    <location>
        <begin position="393"/>
        <end position="415"/>
    </location>
</feature>
<feature type="transmembrane region" description="Helical" evidence="20">
    <location>
        <begin position="145"/>
        <end position="165"/>
    </location>
</feature>
<dbReference type="Gene3D" id="1.10.760.10">
    <property type="entry name" value="Cytochrome c-like domain"/>
    <property type="match status" value="1"/>
</dbReference>
<feature type="binding site" description="axial binding residue" evidence="18">
    <location>
        <position position="75"/>
    </location>
    <ligand>
        <name>heme b</name>
        <dbReference type="ChEBI" id="CHEBI:60344"/>
        <label>1; low-spin</label>
    </ligand>
    <ligandPart>
        <name>Fe</name>
        <dbReference type="ChEBI" id="CHEBI:18248"/>
    </ligandPart>
</feature>
<comment type="cofactor">
    <cofactor evidence="18">
        <name>heme</name>
        <dbReference type="ChEBI" id="CHEBI:30413"/>
    </cofactor>
    <text evidence="18">Binds 2 heme groups per subunit, denoted as high- and low-spin.</text>
</comment>
<keyword evidence="15" id="KW-0186">Copper</keyword>
<evidence type="ECO:0000259" key="22">
    <source>
        <dbReference type="PROSITE" id="PS51007"/>
    </source>
</evidence>
<dbReference type="PANTHER" id="PTHR10422:SF29">
    <property type="entry name" value="CYTOCHROME C OXIDASE SUBUNIT 1 HOMOLOG, BACTEROID"/>
    <property type="match status" value="1"/>
</dbReference>
<comment type="cofactor">
    <cofactor evidence="1">
        <name>heme b</name>
        <dbReference type="ChEBI" id="CHEBI:60344"/>
    </cofactor>
</comment>
<dbReference type="PANTHER" id="PTHR10422">
    <property type="entry name" value="CYTOCHROME C OXIDASE SUBUNIT 1"/>
    <property type="match status" value="1"/>
</dbReference>
<evidence type="ECO:0000256" key="9">
    <source>
        <dbReference type="ARBA" id="ARBA00022692"/>
    </source>
</evidence>
<evidence type="ECO:0000256" key="11">
    <source>
        <dbReference type="ARBA" id="ARBA00022967"/>
    </source>
</evidence>
<dbReference type="InterPro" id="IPR003468">
    <property type="entry name" value="Cyt_c_oxidase_monohaem-su/FixO"/>
</dbReference>
<evidence type="ECO:0000256" key="10">
    <source>
        <dbReference type="ARBA" id="ARBA00022723"/>
    </source>
</evidence>
<dbReference type="NCBIfam" id="NF011053">
    <property type="entry name" value="PRK14485.1"/>
    <property type="match status" value="1"/>
</dbReference>
<dbReference type="InterPro" id="IPR009056">
    <property type="entry name" value="Cyt_c-like_dom"/>
</dbReference>
<dbReference type="InterPro" id="IPR023615">
    <property type="entry name" value="Cyt_c_Oxase_su1_BS"/>
</dbReference>
<dbReference type="NCBIfam" id="TIGR00780">
    <property type="entry name" value="ccoN"/>
    <property type="match status" value="1"/>
</dbReference>
<feature type="transmembrane region" description="Helical" evidence="20">
    <location>
        <begin position="218"/>
        <end position="240"/>
    </location>
</feature>
<evidence type="ECO:0000313" key="24">
    <source>
        <dbReference type="Proteomes" id="UP000628448"/>
    </source>
</evidence>
<keyword evidence="12 19" id="KW-0249">Electron transport</keyword>
<evidence type="ECO:0000313" key="23">
    <source>
        <dbReference type="EMBL" id="MBG9378124.1"/>
    </source>
</evidence>
<feature type="binding site" description="axial binding residue" evidence="18">
    <location>
        <position position="362"/>
    </location>
    <ligand>
        <name>heme b</name>
        <dbReference type="ChEBI" id="CHEBI:60344"/>
        <label>1; low-spin</label>
    </ligand>
    <ligandPart>
        <name>Fe</name>
        <dbReference type="ChEBI" id="CHEBI:18248"/>
    </ligandPart>
</feature>
<sequence>MSVHSTSLEGSFQTSAPGVERFYYDNKIVKLFMYATIFWGVIGMLAGLFASIQLFFPSANLDFAPTTFGRVRPVHTNAVIFAFVGNGIFMGVYYSLQRLCKTRMFSNALSKIHFWGWQLIIVSAALTLFMGYTTGKEYAELEWPIDIAITLIWVVFGINMFGTILKRRESHLYVAIWFYIATWVTVAMLHIVNSFELPVSFMKSYSWYAGVQDALVQWWYGHNAVAFFLTTPYLGLMYYFLPKAANRPVYSYRLSIVHFWALIFIYIWAGPHHLLYTALPDWAQSLGVVFSVMLIAPSWGGMLNGLFTLRGAWDKVREEPILKFMVVAVTCYGMSTFEGPMLSLKNVNAIAHFTDWIVAHVHVGALGWNGFLTFGVIYWLVPKMFKTALYSKKLANTHFWIGTIGIVLYVVPLYWAGFTQSMMWKTFTEEGQLKFQFLETVTNIMPEYMGRSIGGTLYLIGVFIMIYNVVKTIKAGSFVADEAAEAAPLAKVVQAHGKEHWHRWIERKPVQMLVFSLVAVAIGGILELVPTFLIKSNVPTITSVKPYTPLELQGRDIYVREGCYTCHSQMIRPFRDEVARYGEYSKAGEFIYDHPFQWGSKRTGPDLARIGGKYPDSWHYNHMLDPRIMSPGSIMPSYPWLLDNQIDTASTAGKIRAMQTLGVPYAEGYDQQANADLMQQAASIKESLKKDKLNTPANSEIVALIAYLQRVGTDIKAAPKEVAQNK</sequence>
<keyword evidence="7 18" id="KW-0349">Heme</keyword>
<dbReference type="Proteomes" id="UP000628448">
    <property type="component" value="Unassembled WGS sequence"/>
</dbReference>
<keyword evidence="13 20" id="KW-1133">Transmembrane helix</keyword>
<dbReference type="SUPFAM" id="SSF46626">
    <property type="entry name" value="Cytochrome c"/>
    <property type="match status" value="1"/>
</dbReference>
<dbReference type="GO" id="GO:0020037">
    <property type="term" value="F:heme binding"/>
    <property type="evidence" value="ECO:0007669"/>
    <property type="project" value="InterPro"/>
</dbReference>
<gene>
    <name evidence="23" type="primary">ccoN</name>
    <name evidence="23" type="ORF">I5907_17940</name>
</gene>
<keyword evidence="14 18" id="KW-0408">Iron</keyword>
<evidence type="ECO:0000256" key="12">
    <source>
        <dbReference type="ARBA" id="ARBA00022982"/>
    </source>
</evidence>
<evidence type="ECO:0000256" key="17">
    <source>
        <dbReference type="ARBA" id="ARBA00047816"/>
    </source>
</evidence>
<dbReference type="Pfam" id="PF00115">
    <property type="entry name" value="COX1"/>
    <property type="match status" value="1"/>
</dbReference>
<evidence type="ECO:0000256" key="4">
    <source>
        <dbReference type="ARBA" id="ARBA00012949"/>
    </source>
</evidence>
<comment type="subcellular location">
    <subcellularLocation>
        <location evidence="2">Cell membrane</location>
        <topology evidence="2">Multi-pass membrane protein</topology>
    </subcellularLocation>
</comment>
<comment type="catalytic activity">
    <reaction evidence="17">
        <text>4 Fe(II)-[cytochrome c] + O2 + 8 H(+)(in) = 4 Fe(III)-[cytochrome c] + 2 H2O + 4 H(+)(out)</text>
        <dbReference type="Rhea" id="RHEA:11436"/>
        <dbReference type="Rhea" id="RHEA-COMP:10350"/>
        <dbReference type="Rhea" id="RHEA-COMP:14399"/>
        <dbReference type="ChEBI" id="CHEBI:15377"/>
        <dbReference type="ChEBI" id="CHEBI:15378"/>
        <dbReference type="ChEBI" id="CHEBI:15379"/>
        <dbReference type="ChEBI" id="CHEBI:29033"/>
        <dbReference type="ChEBI" id="CHEBI:29034"/>
        <dbReference type="EC" id="7.1.1.9"/>
    </reaction>
</comment>
<keyword evidence="6" id="KW-1003">Cell membrane</keyword>
<evidence type="ECO:0000256" key="3">
    <source>
        <dbReference type="ARBA" id="ARBA00004673"/>
    </source>
</evidence>
<feature type="transmembrane region" description="Helical" evidence="20">
    <location>
        <begin position="448"/>
        <end position="470"/>
    </location>
</feature>
<dbReference type="InterPro" id="IPR000883">
    <property type="entry name" value="Cyt_C_Oxase_1"/>
</dbReference>
<dbReference type="GO" id="GO:0005886">
    <property type="term" value="C:plasma membrane"/>
    <property type="evidence" value="ECO:0007669"/>
    <property type="project" value="UniProtKB-SubCell"/>
</dbReference>
<reference evidence="23" key="1">
    <citation type="submission" date="2020-11" db="EMBL/GenBank/DDBJ databases">
        <title>Bacterial whole genome sequence for Panacibacter sp. DH6.</title>
        <authorList>
            <person name="Le V."/>
            <person name="Ko S."/>
            <person name="Ahn C.-Y."/>
            <person name="Oh H.-M."/>
        </authorList>
    </citation>
    <scope>NUCLEOTIDE SEQUENCE</scope>
    <source>
        <strain evidence="23">DH6</strain>
    </source>
</reference>
<dbReference type="Gene3D" id="1.20.210.10">
    <property type="entry name" value="Cytochrome c oxidase-like, subunit I domain"/>
    <property type="match status" value="1"/>
</dbReference>
<evidence type="ECO:0000256" key="6">
    <source>
        <dbReference type="ARBA" id="ARBA00022475"/>
    </source>
</evidence>
<feature type="binding site" evidence="18">
    <location>
        <position position="273"/>
    </location>
    <ligand>
        <name>Cu cation</name>
        <dbReference type="ChEBI" id="CHEBI:23378"/>
        <label>B</label>
    </ligand>
</feature>
<comment type="similarity">
    <text evidence="19">Belongs to the heme-copper respiratory oxidase family.</text>
</comment>
<dbReference type="InterPro" id="IPR036927">
    <property type="entry name" value="Cyt_c_oxase-like_su1_sf"/>
</dbReference>
<dbReference type="PROSITE" id="PS51007">
    <property type="entry name" value="CYTC"/>
    <property type="match status" value="1"/>
</dbReference>
<evidence type="ECO:0000256" key="5">
    <source>
        <dbReference type="ARBA" id="ARBA00022448"/>
    </source>
</evidence>
<feature type="binding site" description="axial binding residue" evidence="18">
    <location>
        <position position="360"/>
    </location>
    <ligand>
        <name>heme b</name>
        <dbReference type="ChEBI" id="CHEBI:60344"/>
        <label>2; high-spin</label>
    </ligand>
    <ligandPart>
        <name>Fe</name>
        <dbReference type="ChEBI" id="CHEBI:18248"/>
    </ligandPart>
</feature>
<evidence type="ECO:0000256" key="7">
    <source>
        <dbReference type="ARBA" id="ARBA00022617"/>
    </source>
</evidence>
<comment type="pathway">
    <text evidence="3">Energy metabolism; oxidative phosphorylation.</text>
</comment>
<feature type="transmembrane region" description="Helical" evidence="20">
    <location>
        <begin position="289"/>
        <end position="309"/>
    </location>
</feature>
<dbReference type="SUPFAM" id="SSF81442">
    <property type="entry name" value="Cytochrome c oxidase subunit I-like"/>
    <property type="match status" value="1"/>
</dbReference>
<accession>A0A931GZB1</accession>
<dbReference type="PROSITE" id="PS50855">
    <property type="entry name" value="COX1"/>
    <property type="match status" value="1"/>
</dbReference>
<feature type="binding site" evidence="18">
    <location>
        <position position="272"/>
    </location>
    <ligand>
        <name>Cu cation</name>
        <dbReference type="ChEBI" id="CHEBI:23378"/>
        <label>B</label>
    </ligand>
</feature>
<comment type="cofactor">
    <cofactor evidence="18">
        <name>Cu(2+)</name>
        <dbReference type="ChEBI" id="CHEBI:29036"/>
    </cofactor>
    <text evidence="18">Binds 1 copper ion per subunit, denoted as copper B.</text>
</comment>
<evidence type="ECO:0000256" key="20">
    <source>
        <dbReference type="SAM" id="Phobius"/>
    </source>
</evidence>
<evidence type="ECO:0000256" key="2">
    <source>
        <dbReference type="ARBA" id="ARBA00004651"/>
    </source>
</evidence>
<dbReference type="PROSITE" id="PS00077">
    <property type="entry name" value="COX1_CUB"/>
    <property type="match status" value="1"/>
</dbReference>
<feature type="transmembrane region" description="Helical" evidence="20">
    <location>
        <begin position="512"/>
        <end position="533"/>
    </location>
</feature>
<keyword evidence="24" id="KW-1185">Reference proteome</keyword>
<dbReference type="NCBIfam" id="NF011055">
    <property type="entry name" value="PRK14487.1"/>
    <property type="match status" value="1"/>
</dbReference>
<feature type="transmembrane region" description="Helical" evidence="20">
    <location>
        <begin position="31"/>
        <end position="56"/>
    </location>
</feature>
<feature type="transmembrane region" description="Helical" evidence="20">
    <location>
        <begin position="114"/>
        <end position="133"/>
    </location>
</feature>
<keyword evidence="8 19" id="KW-0679">Respiratory chain</keyword>
<proteinExistence type="inferred from homology"/>
<keyword evidence="11" id="KW-1278">Translocase</keyword>
<keyword evidence="10 18" id="KW-0479">Metal-binding</keyword>
<keyword evidence="9 19" id="KW-0812">Transmembrane</keyword>
<dbReference type="GO" id="GO:0009060">
    <property type="term" value="P:aerobic respiration"/>
    <property type="evidence" value="ECO:0007669"/>
    <property type="project" value="InterPro"/>
</dbReference>
<evidence type="ECO:0000256" key="1">
    <source>
        <dbReference type="ARBA" id="ARBA00001970"/>
    </source>
</evidence>
<dbReference type="GO" id="GO:0004129">
    <property type="term" value="F:cytochrome-c oxidase activity"/>
    <property type="evidence" value="ECO:0007669"/>
    <property type="project" value="UniProtKB-EC"/>
</dbReference>
<evidence type="ECO:0000256" key="18">
    <source>
        <dbReference type="PIRSR" id="PIRSR604677-50"/>
    </source>
</evidence>
<keyword evidence="16 20" id="KW-0472">Membrane</keyword>
<dbReference type="EC" id="7.1.1.9" evidence="4"/>
<protein>
    <recommendedName>
        <fullName evidence="4">cytochrome-c oxidase</fullName>
        <ecNumber evidence="4">7.1.1.9</ecNumber>
    </recommendedName>
</protein>
<dbReference type="InterPro" id="IPR036909">
    <property type="entry name" value="Cyt_c-like_dom_sf"/>
</dbReference>
<comment type="caution">
    <text evidence="23">The sequence shown here is derived from an EMBL/GenBank/DDBJ whole genome shotgun (WGS) entry which is preliminary data.</text>
</comment>
<dbReference type="Gene3D" id="6.10.250.2250">
    <property type="match status" value="1"/>
</dbReference>
<keyword evidence="5 19" id="KW-0813">Transport</keyword>
<dbReference type="AlphaFoldDB" id="A0A931GZB1"/>
<dbReference type="EMBL" id="JADWYR010000002">
    <property type="protein sequence ID" value="MBG9378124.1"/>
    <property type="molecule type" value="Genomic_DNA"/>
</dbReference>
<feature type="transmembrane region" description="Helical" evidence="20">
    <location>
        <begin position="76"/>
        <end position="94"/>
    </location>
</feature>
<evidence type="ECO:0000256" key="8">
    <source>
        <dbReference type="ARBA" id="ARBA00022660"/>
    </source>
</evidence>
<dbReference type="GO" id="GO:0022904">
    <property type="term" value="P:respiratory electron transport chain"/>
    <property type="evidence" value="ECO:0007669"/>
    <property type="project" value="TreeGrafter"/>
</dbReference>
<dbReference type="InterPro" id="IPR004677">
    <property type="entry name" value="Cyt_c_oxidase_cbb3_su1"/>
</dbReference>
<feature type="domain" description="Cytochrome oxidase subunit I profile" evidence="21">
    <location>
        <begin position="27"/>
        <end position="478"/>
    </location>
</feature>
<evidence type="ECO:0000256" key="19">
    <source>
        <dbReference type="RuleBase" id="RU000370"/>
    </source>
</evidence>
<feature type="binding site" evidence="18">
    <location>
        <position position="222"/>
    </location>
    <ligand>
        <name>Cu cation</name>
        <dbReference type="ChEBI" id="CHEBI:23378"/>
        <label>B</label>
    </ligand>
</feature>
<evidence type="ECO:0000256" key="16">
    <source>
        <dbReference type="ARBA" id="ARBA00023136"/>
    </source>
</evidence>
<feature type="transmembrane region" description="Helical" evidence="20">
    <location>
        <begin position="321"/>
        <end position="337"/>
    </location>
</feature>
<dbReference type="GO" id="GO:0046872">
    <property type="term" value="F:metal ion binding"/>
    <property type="evidence" value="ECO:0007669"/>
    <property type="project" value="UniProtKB-KW"/>
</dbReference>